<dbReference type="Gene3D" id="3.30.40.10">
    <property type="entry name" value="Zinc/RING finger domain, C3HC4 (zinc finger)"/>
    <property type="match status" value="1"/>
</dbReference>
<dbReference type="GO" id="GO:0061630">
    <property type="term" value="F:ubiquitin protein ligase activity"/>
    <property type="evidence" value="ECO:0007669"/>
    <property type="project" value="UniProtKB-EC"/>
</dbReference>
<dbReference type="Proteomes" id="UP001054889">
    <property type="component" value="Unassembled WGS sequence"/>
</dbReference>
<evidence type="ECO:0000256" key="7">
    <source>
        <dbReference type="ARBA" id="ARBA00022771"/>
    </source>
</evidence>
<dbReference type="PANTHER" id="PTHR46632:SF16">
    <property type="entry name" value="E3 UBIQUITIN-PROTEIN LIGASE SINA-LIKE 10"/>
    <property type="match status" value="1"/>
</dbReference>
<dbReference type="PROSITE" id="PS51081">
    <property type="entry name" value="ZF_SIAH"/>
    <property type="match status" value="1"/>
</dbReference>
<evidence type="ECO:0000256" key="4">
    <source>
        <dbReference type="ARBA" id="ARBA00012483"/>
    </source>
</evidence>
<evidence type="ECO:0000313" key="15">
    <source>
        <dbReference type="Proteomes" id="UP001054889"/>
    </source>
</evidence>
<feature type="compositionally biased region" description="Low complexity" evidence="12">
    <location>
        <begin position="371"/>
        <end position="391"/>
    </location>
</feature>
<comment type="similarity">
    <text evidence="3">Belongs to the SINA (Seven in absentia) family.</text>
</comment>
<dbReference type="GO" id="GO:0008270">
    <property type="term" value="F:zinc ion binding"/>
    <property type="evidence" value="ECO:0007669"/>
    <property type="project" value="UniProtKB-KW"/>
</dbReference>
<feature type="domain" description="SIAH-type" evidence="13">
    <location>
        <begin position="88"/>
        <end position="146"/>
    </location>
</feature>
<evidence type="ECO:0000256" key="3">
    <source>
        <dbReference type="ARBA" id="ARBA00009119"/>
    </source>
</evidence>
<evidence type="ECO:0000256" key="8">
    <source>
        <dbReference type="ARBA" id="ARBA00022786"/>
    </source>
</evidence>
<reference evidence="14" key="1">
    <citation type="journal article" date="2018" name="DNA Res.">
        <title>Multiple hybrid de novo genome assembly of finger millet, an orphan allotetraploid crop.</title>
        <authorList>
            <person name="Hatakeyama M."/>
            <person name="Aluri S."/>
            <person name="Balachadran M.T."/>
            <person name="Sivarajan S.R."/>
            <person name="Patrignani A."/>
            <person name="Gruter S."/>
            <person name="Poveda L."/>
            <person name="Shimizu-Inatsugi R."/>
            <person name="Baeten J."/>
            <person name="Francoijs K.J."/>
            <person name="Nataraja K.N."/>
            <person name="Reddy Y.A.N."/>
            <person name="Phadnis S."/>
            <person name="Ravikumar R.L."/>
            <person name="Schlapbach R."/>
            <person name="Sreeman S.M."/>
            <person name="Shimizu K.K."/>
        </authorList>
    </citation>
    <scope>NUCLEOTIDE SEQUENCE</scope>
</reference>
<protein>
    <recommendedName>
        <fullName evidence="4">RING-type E3 ubiquitin transferase</fullName>
        <ecNumber evidence="4">2.3.2.27</ecNumber>
    </recommendedName>
</protein>
<keyword evidence="6" id="KW-0479">Metal-binding</keyword>
<evidence type="ECO:0000256" key="1">
    <source>
        <dbReference type="ARBA" id="ARBA00000900"/>
    </source>
</evidence>
<keyword evidence="5" id="KW-0808">Transferase</keyword>
<dbReference type="EC" id="2.3.2.27" evidence="4"/>
<comment type="catalytic activity">
    <reaction evidence="1">
        <text>S-ubiquitinyl-[E2 ubiquitin-conjugating enzyme]-L-cysteine + [acceptor protein]-L-lysine = [E2 ubiquitin-conjugating enzyme]-L-cysteine + N(6)-ubiquitinyl-[acceptor protein]-L-lysine.</text>
        <dbReference type="EC" id="2.3.2.27"/>
    </reaction>
</comment>
<dbReference type="InterPro" id="IPR049548">
    <property type="entry name" value="Sina-like_RING"/>
</dbReference>
<gene>
    <name evidence="14" type="primary">gb26588</name>
    <name evidence="14" type="ORF">PR202_gb26588</name>
</gene>
<dbReference type="InterPro" id="IPR013083">
    <property type="entry name" value="Znf_RING/FYVE/PHD"/>
</dbReference>
<comment type="caution">
    <text evidence="14">The sequence shown here is derived from an EMBL/GenBank/DDBJ whole genome shotgun (WGS) entry which is preliminary data.</text>
</comment>
<evidence type="ECO:0000256" key="12">
    <source>
        <dbReference type="SAM" id="MobiDB-lite"/>
    </source>
</evidence>
<proteinExistence type="inferred from homology"/>
<dbReference type="CDD" id="cd16571">
    <property type="entry name" value="RING-HC_SIAHs"/>
    <property type="match status" value="1"/>
</dbReference>
<name>A0AAV5FPL2_ELECO</name>
<evidence type="ECO:0000256" key="5">
    <source>
        <dbReference type="ARBA" id="ARBA00022679"/>
    </source>
</evidence>
<dbReference type="Pfam" id="PF21361">
    <property type="entry name" value="Sina_ZnF"/>
    <property type="match status" value="1"/>
</dbReference>
<organism evidence="14 15">
    <name type="scientific">Eleusine coracana subsp. coracana</name>
    <dbReference type="NCBI Taxonomy" id="191504"/>
    <lineage>
        <taxon>Eukaryota</taxon>
        <taxon>Viridiplantae</taxon>
        <taxon>Streptophyta</taxon>
        <taxon>Embryophyta</taxon>
        <taxon>Tracheophyta</taxon>
        <taxon>Spermatophyta</taxon>
        <taxon>Magnoliopsida</taxon>
        <taxon>Liliopsida</taxon>
        <taxon>Poales</taxon>
        <taxon>Poaceae</taxon>
        <taxon>PACMAD clade</taxon>
        <taxon>Chloridoideae</taxon>
        <taxon>Cynodonteae</taxon>
        <taxon>Eleusininae</taxon>
        <taxon>Eleusine</taxon>
    </lineage>
</organism>
<evidence type="ECO:0000313" key="14">
    <source>
        <dbReference type="EMBL" id="GJN37614.1"/>
    </source>
</evidence>
<dbReference type="EMBL" id="BQKI01000095">
    <property type="protein sequence ID" value="GJN37614.1"/>
    <property type="molecule type" value="Genomic_DNA"/>
</dbReference>
<dbReference type="PANTHER" id="PTHR46632">
    <property type="entry name" value="E3 UBIQUITIN-PROTEIN LIGASE SINA-LIKE 4"/>
    <property type="match status" value="1"/>
</dbReference>
<evidence type="ECO:0000256" key="10">
    <source>
        <dbReference type="ARBA" id="ARBA00024004"/>
    </source>
</evidence>
<dbReference type="SUPFAM" id="SSF49599">
    <property type="entry name" value="TRAF domain-like"/>
    <property type="match status" value="2"/>
</dbReference>
<evidence type="ECO:0000256" key="11">
    <source>
        <dbReference type="PROSITE-ProRule" id="PRU00455"/>
    </source>
</evidence>
<feature type="region of interest" description="Disordered" evidence="12">
    <location>
        <begin position="371"/>
        <end position="395"/>
    </location>
</feature>
<keyword evidence="8" id="KW-0833">Ubl conjugation pathway</keyword>
<dbReference type="InterPro" id="IPR013010">
    <property type="entry name" value="Znf_SIAH"/>
</dbReference>
<dbReference type="Pfam" id="PF21362">
    <property type="entry name" value="Sina_RING"/>
    <property type="match status" value="1"/>
</dbReference>
<accession>A0AAV5FPL2</accession>
<reference evidence="14" key="2">
    <citation type="submission" date="2021-12" db="EMBL/GenBank/DDBJ databases">
        <title>Resequencing data analysis of finger millet.</title>
        <authorList>
            <person name="Hatakeyama M."/>
            <person name="Aluri S."/>
            <person name="Balachadran M.T."/>
            <person name="Sivarajan S.R."/>
            <person name="Poveda L."/>
            <person name="Shimizu-Inatsugi R."/>
            <person name="Schlapbach R."/>
            <person name="Sreeman S.M."/>
            <person name="Shimizu K.K."/>
        </authorList>
    </citation>
    <scope>NUCLEOTIDE SEQUENCE</scope>
</reference>
<keyword evidence="15" id="KW-1185">Reference proteome</keyword>
<dbReference type="InterPro" id="IPR044286">
    <property type="entry name" value="SINL_plant"/>
</dbReference>
<keyword evidence="7 11" id="KW-0863">Zinc-finger</keyword>
<comment type="pathway">
    <text evidence="2">Protein modification; protein ubiquitination.</text>
</comment>
<evidence type="ECO:0000256" key="2">
    <source>
        <dbReference type="ARBA" id="ARBA00004906"/>
    </source>
</evidence>
<keyword evidence="9" id="KW-0862">Zinc</keyword>
<dbReference type="FunFam" id="3.30.40.10:FF:000041">
    <property type="entry name" value="E3 ubiquitin-protein ligase SINAT3"/>
    <property type="match status" value="1"/>
</dbReference>
<evidence type="ECO:0000256" key="6">
    <source>
        <dbReference type="ARBA" id="ARBA00022723"/>
    </source>
</evidence>
<sequence length="596" mass="64566">MGAPEQEEGECGAFVKRRKGAAATDVSMELDFLDCPVCFHPLRPPIYQCAVGHVVCSSCRAKLPDKCHCCSLATGYNRCHIIEHVVDSTKVPCCYDNFGCTEKITYYEKESHEKVCPHAPCFCPESGCDFTGSIPMLLSHFSVVHKWHLARISYNKTFRIRIAQGSTALQGEDGQLFLVNMVLEPVGGLISVFCIQPHITGSNFKCKLAVSGPEMSYSQVTQFQTKSTKLFGGLPKDCFLFLVPKLLLRDSGANVTAMREVEAMNAIMKNGEAPQEEGEHVAAEFQRPSAVTTGLEVFDCPVCFEPLGPPIFQPRLLFSLSVKCLVKFLSRVSSAPCGISSARLAVTSSRATSASCAKDPARSAASAWSTSWIPSSSPAPTPSTVAPSRSPTTRRRATPRACVHARCFCTEPGCNFVGPVVALLAHLTAAITGGHKLPSKAFRFYEPFDLRASPGMHVLHSEDEGHVFLLSVTPSPPLGHAVSLVSVQPDGAAEPGPGRCPAALEAVVYSKFGCSVVFSCFPGHHQIATLDRVRCSSLAHGPPADFFCVVPMVPEEGDDGVTLRFTIDTELSYDYVELMEEDDDDDSYYDDDEAKV</sequence>
<dbReference type="AlphaFoldDB" id="A0AAV5FPL2"/>
<evidence type="ECO:0000256" key="9">
    <source>
        <dbReference type="ARBA" id="ARBA00022833"/>
    </source>
</evidence>
<comment type="function">
    <text evidence="10">E3 ubiquitin-protein ligase that mediates ubiquitination and subsequent proteasomal degradation of target proteins. E3 ubiquitin ligases accept ubiquitin from an E2 ubiquitin-conjugating enzyme in the form of a thioester and then directly transfers the ubiquitin to targeted substrates. It probably triggers the ubiquitin-mediated degradation of different substrates.</text>
</comment>
<evidence type="ECO:0000259" key="13">
    <source>
        <dbReference type="PROSITE" id="PS51081"/>
    </source>
</evidence>